<organism evidence="2 3">
    <name type="scientific">Kosmotoga pacifica</name>
    <dbReference type="NCBI Taxonomy" id="1330330"/>
    <lineage>
        <taxon>Bacteria</taxon>
        <taxon>Thermotogati</taxon>
        <taxon>Thermotogota</taxon>
        <taxon>Thermotogae</taxon>
        <taxon>Kosmotogales</taxon>
        <taxon>Kosmotogaceae</taxon>
        <taxon>Kosmotoga</taxon>
    </lineage>
</organism>
<dbReference type="EMBL" id="CP011232">
    <property type="protein sequence ID" value="AKI97679.1"/>
    <property type="molecule type" value="Genomic_DNA"/>
</dbReference>
<dbReference type="Proteomes" id="UP000035159">
    <property type="component" value="Chromosome"/>
</dbReference>
<dbReference type="PATRIC" id="fig|1330330.3.peg.1512"/>
<proteinExistence type="predicted"/>
<dbReference type="Gene3D" id="3.40.50.150">
    <property type="entry name" value="Vaccinia Virus protein VP39"/>
    <property type="match status" value="1"/>
</dbReference>
<dbReference type="RefSeq" id="WP_047754814.1">
    <property type="nucleotide sequence ID" value="NZ_CAJUHA010000017.1"/>
</dbReference>
<dbReference type="CDD" id="cd02440">
    <property type="entry name" value="AdoMet_MTases"/>
    <property type="match status" value="1"/>
</dbReference>
<dbReference type="InterPro" id="IPR025714">
    <property type="entry name" value="Methyltranfer_dom"/>
</dbReference>
<dbReference type="STRING" id="1330330.IX53_07470"/>
<dbReference type="KEGG" id="kpf:IX53_07470"/>
<dbReference type="GO" id="GO:0032259">
    <property type="term" value="P:methylation"/>
    <property type="evidence" value="ECO:0007669"/>
    <property type="project" value="UniProtKB-KW"/>
</dbReference>
<dbReference type="GO" id="GO:0008168">
    <property type="term" value="F:methyltransferase activity"/>
    <property type="evidence" value="ECO:0007669"/>
    <property type="project" value="UniProtKB-KW"/>
</dbReference>
<protein>
    <submittedName>
        <fullName evidence="2">Methyltransferase type 11</fullName>
    </submittedName>
</protein>
<keyword evidence="3" id="KW-1185">Reference proteome</keyword>
<dbReference type="AlphaFoldDB" id="A0A0G2ZDQ1"/>
<dbReference type="SUPFAM" id="SSF53335">
    <property type="entry name" value="S-adenosyl-L-methionine-dependent methyltransferases"/>
    <property type="match status" value="1"/>
</dbReference>
<accession>A0A0G2ZDQ1</accession>
<gene>
    <name evidence="2" type="ORF">IX53_07470</name>
</gene>
<sequence length="216" mass="24743">MKYKRKKVERTFDSLSEASPIAKRSAECDDIICRVGKKAVELLELSKDDILLDIGTGRGRWALYAAPFCKEVIGIDISSNLLKDAREEAKKRNITNVAFYRGSFENPYEEIDLKGFGINKVISVYAMHHLTDDLKKKAIETLMELTEKPTRIVIADIMWFEDPSKYKESWDEVYYDEGDTDFPANAYYLKKMFERCAKTVNLVKAHPLVGIIVANL</sequence>
<dbReference type="Pfam" id="PF13847">
    <property type="entry name" value="Methyltransf_31"/>
    <property type="match status" value="1"/>
</dbReference>
<evidence type="ECO:0000313" key="3">
    <source>
        <dbReference type="Proteomes" id="UP000035159"/>
    </source>
</evidence>
<keyword evidence="2" id="KW-0808">Transferase</keyword>
<dbReference type="InterPro" id="IPR029063">
    <property type="entry name" value="SAM-dependent_MTases_sf"/>
</dbReference>
<evidence type="ECO:0000313" key="2">
    <source>
        <dbReference type="EMBL" id="AKI97679.1"/>
    </source>
</evidence>
<dbReference type="OrthoDB" id="9777497at2"/>
<dbReference type="PANTHER" id="PTHR43861:SF1">
    <property type="entry name" value="TRANS-ACONITATE 2-METHYLTRANSFERASE"/>
    <property type="match status" value="1"/>
</dbReference>
<keyword evidence="2" id="KW-0489">Methyltransferase</keyword>
<name>A0A0G2ZDQ1_9BACT</name>
<evidence type="ECO:0000259" key="1">
    <source>
        <dbReference type="Pfam" id="PF13847"/>
    </source>
</evidence>
<reference evidence="2 3" key="1">
    <citation type="submission" date="2015-04" db="EMBL/GenBank/DDBJ databases">
        <title>Complete Genome Sequence of Kosmotoga pacifica SLHLJ1.</title>
        <authorList>
            <person name="Jiang L.J."/>
            <person name="Shao Z.Z."/>
            <person name="Jebbar M."/>
        </authorList>
    </citation>
    <scope>NUCLEOTIDE SEQUENCE [LARGE SCALE GENOMIC DNA]</scope>
    <source>
        <strain evidence="2 3">SLHLJ1</strain>
    </source>
</reference>
<feature type="domain" description="Methyltransferase" evidence="1">
    <location>
        <begin position="46"/>
        <end position="170"/>
    </location>
</feature>
<dbReference type="PANTHER" id="PTHR43861">
    <property type="entry name" value="TRANS-ACONITATE 2-METHYLTRANSFERASE-RELATED"/>
    <property type="match status" value="1"/>
</dbReference>